<feature type="compositionally biased region" description="Basic and acidic residues" evidence="4">
    <location>
        <begin position="770"/>
        <end position="795"/>
    </location>
</feature>
<dbReference type="InterPro" id="IPR029071">
    <property type="entry name" value="Ubiquitin-like_domsf"/>
</dbReference>
<dbReference type="GeneID" id="19238136"/>
<feature type="compositionally biased region" description="Basic and acidic residues" evidence="4">
    <location>
        <begin position="911"/>
        <end position="920"/>
    </location>
</feature>
<evidence type="ECO:0000313" key="6">
    <source>
        <dbReference type="EMBL" id="ERF73256.1"/>
    </source>
</evidence>
<evidence type="ECO:0000259" key="5">
    <source>
        <dbReference type="Pfam" id="PF26082"/>
    </source>
</evidence>
<proteinExistence type="predicted"/>
<dbReference type="Gene3D" id="1.20.1160.11">
    <property type="entry name" value="Paired amphipathic helix"/>
    <property type="match status" value="1"/>
</dbReference>
<feature type="region of interest" description="Disordered" evidence="4">
    <location>
        <begin position="761"/>
        <end position="795"/>
    </location>
</feature>
<reference evidence="7" key="1">
    <citation type="journal article" date="2014" name="BMC Genomics">
        <title>Genome characteristics reveal the impact of lichenization on lichen-forming fungus Endocarpon pusillum Hedwig (Verrucariales, Ascomycota).</title>
        <authorList>
            <person name="Wang Y.-Y."/>
            <person name="Liu B."/>
            <person name="Zhang X.-Y."/>
            <person name="Zhou Q.-M."/>
            <person name="Zhang T."/>
            <person name="Li H."/>
            <person name="Yu Y.-F."/>
            <person name="Zhang X.-L."/>
            <person name="Hao X.-Y."/>
            <person name="Wang M."/>
            <person name="Wang L."/>
            <person name="Wei J.-C."/>
        </authorList>
    </citation>
    <scope>NUCLEOTIDE SEQUENCE [LARGE SCALE GENOMIC DNA]</scope>
    <source>
        <strain evidence="7">Z07020 / HMAS-L-300199</strain>
    </source>
</reference>
<dbReference type="RefSeq" id="XP_007801029.1">
    <property type="nucleotide sequence ID" value="XM_007802838.1"/>
</dbReference>
<feature type="region of interest" description="Disordered" evidence="4">
    <location>
        <begin position="512"/>
        <end position="559"/>
    </location>
</feature>
<evidence type="ECO:0000256" key="1">
    <source>
        <dbReference type="ARBA" id="ARBA00004123"/>
    </source>
</evidence>
<evidence type="ECO:0000256" key="2">
    <source>
        <dbReference type="ARBA" id="ARBA00023242"/>
    </source>
</evidence>
<dbReference type="PANTHER" id="PTHR35391:SF7">
    <property type="entry name" value="C2H2-TYPE DOMAIN-CONTAINING PROTEIN"/>
    <property type="match status" value="1"/>
</dbReference>
<evidence type="ECO:0000313" key="7">
    <source>
        <dbReference type="Proteomes" id="UP000019373"/>
    </source>
</evidence>
<feature type="compositionally biased region" description="Polar residues" evidence="4">
    <location>
        <begin position="655"/>
        <end position="668"/>
    </location>
</feature>
<dbReference type="Pfam" id="PF26082">
    <property type="entry name" value="zf-C2H2_AcuF"/>
    <property type="match status" value="1"/>
</dbReference>
<organism evidence="6 7">
    <name type="scientific">Endocarpon pusillum (strain Z07020 / HMAS-L-300199)</name>
    <name type="common">Lichen-forming fungus</name>
    <dbReference type="NCBI Taxonomy" id="1263415"/>
    <lineage>
        <taxon>Eukaryota</taxon>
        <taxon>Fungi</taxon>
        <taxon>Dikarya</taxon>
        <taxon>Ascomycota</taxon>
        <taxon>Pezizomycotina</taxon>
        <taxon>Eurotiomycetes</taxon>
        <taxon>Chaetothyriomycetidae</taxon>
        <taxon>Verrucariales</taxon>
        <taxon>Verrucariaceae</taxon>
        <taxon>Endocarpon</taxon>
    </lineage>
</organism>
<feature type="region of interest" description="Disordered" evidence="4">
    <location>
        <begin position="843"/>
        <end position="969"/>
    </location>
</feature>
<accession>U1GMX4</accession>
<feature type="region of interest" description="Disordered" evidence="4">
    <location>
        <begin position="1036"/>
        <end position="1075"/>
    </location>
</feature>
<evidence type="ECO:0000256" key="3">
    <source>
        <dbReference type="PROSITE-ProRule" id="PRU00810"/>
    </source>
</evidence>
<feature type="region of interest" description="Disordered" evidence="4">
    <location>
        <begin position="374"/>
        <end position="419"/>
    </location>
</feature>
<feature type="domain" description="Oxidoreductase acuF-like C2H2 type zinc-finger" evidence="5">
    <location>
        <begin position="270"/>
        <end position="297"/>
    </location>
</feature>
<dbReference type="PANTHER" id="PTHR35391">
    <property type="entry name" value="C2H2-TYPE DOMAIN-CONTAINING PROTEIN-RELATED"/>
    <property type="match status" value="1"/>
</dbReference>
<dbReference type="InterPro" id="IPR036600">
    <property type="entry name" value="PAH_sf"/>
</dbReference>
<dbReference type="HOGENOM" id="CLU_282992_0_0_1"/>
<dbReference type="AlphaFoldDB" id="U1GMX4"/>
<dbReference type="eggNOG" id="KOG4204">
    <property type="taxonomic scope" value="Eukaryota"/>
</dbReference>
<name>U1GMX4_ENDPU</name>
<dbReference type="Proteomes" id="UP000019373">
    <property type="component" value="Unassembled WGS sequence"/>
</dbReference>
<gene>
    <name evidence="6" type="ORF">EPUS_03088</name>
</gene>
<feature type="compositionally biased region" description="Basic residues" evidence="4">
    <location>
        <begin position="880"/>
        <end position="894"/>
    </location>
</feature>
<comment type="subcellular location">
    <subcellularLocation>
        <location evidence="1 3">Nucleus</location>
    </subcellularLocation>
</comment>
<dbReference type="InterPro" id="IPR003822">
    <property type="entry name" value="PAH"/>
</dbReference>
<dbReference type="GO" id="GO:0006355">
    <property type="term" value="P:regulation of DNA-templated transcription"/>
    <property type="evidence" value="ECO:0007669"/>
    <property type="project" value="InterPro"/>
</dbReference>
<dbReference type="PROSITE" id="PS51477">
    <property type="entry name" value="PAH"/>
    <property type="match status" value="1"/>
</dbReference>
<dbReference type="GO" id="GO:0005634">
    <property type="term" value="C:nucleus"/>
    <property type="evidence" value="ECO:0007669"/>
    <property type="project" value="UniProtKB-SubCell"/>
</dbReference>
<dbReference type="FunFam" id="1.20.1160.11:FF:000001">
    <property type="entry name" value="Paired amphipathic helix protein Sin3"/>
    <property type="match status" value="1"/>
</dbReference>
<feature type="compositionally biased region" description="Basic and acidic residues" evidence="4">
    <location>
        <begin position="632"/>
        <end position="649"/>
    </location>
</feature>
<evidence type="ECO:0000256" key="4">
    <source>
        <dbReference type="SAM" id="MobiDB-lite"/>
    </source>
</evidence>
<sequence length="1102" mass="123099">MATSIASSLIPCLRNFNNLVARDELNAHEAEVPRIAWNDELGRLRIWAANIGAHQTGQSSLDYRLRDASHISKQILSLLGDLCFALDEVGQVLLDGPIPEEIADSDEDDETEIQQLYKGISNIIKCLYQMSMLIRKPARHDRLVQCRTDDAAVFLPYDRDHVYHKYPQADNETIERLAFAISRRREDLRYRERHHLKLSQGIEYAQNETRQEGKSVVLSQTIATDFKETHIEFEDSASNSGLSQTSYAPSLEGGGAITVPPPPKQSVNEQPFECPYCFFIITIKNRRAWTRHVFKDILPYTCVFPDCQAAKKMYDSRHEWFDHELKAHTKKIYSSDLPLEIDCPLCKSSIRSARLEHHLARHLEELALFAIPRGGNEDDVDSDQSGNRSDDGRLEIGDLSSESEDQDEQKNGKPTLDAEEQPVLNDALSYLDQVKLRFIDHPDVYNRFLAIMKDFKSQAIDTPGVIGRVANLFYGHPDLLQGYNAFLPPGYRIECGTVDSPNAIRVTTPTGTVASHIPPSGPSDHDFSAIPGKQTSGQGDETPLSEHHSSGARSPKFAPEAIPPAQSIKVQLSQLDSMSQGDVLKRFLGPAEAVEDASGTDPDGLTVESVAGSPSEAMIQTLLTAGTKKLLDDEPEHGSRELEEHENRPNEMPAWTSQSQLADNQIGGNPSIEDNEDPERLLLRHKGQTYELQFHPLAITNGGLAIGDIRKYAAVKLGVQSQRVRLFYKATKLADDTAPVKAYGLKKESEIMCVVTADDHQRGTSMSSGDEGKHPPDAAKAKEEAEAKLKEAEAKSAEAEAAAAKAKEEAEAAAKADYYDPEVDVIPSYSGLVAAGIHYNPEQSPPPYIPTSPSSSGSVSPEPDTITNDQEGHTESPRLPAKKKPKRKKRRKGQTRLSQGDAVLISYLDPNRPDIAREVAQHALNSASQSEAEEDTEKDMSGDGGRKRAMPHHHRVADVLPYDSSSSEEVDYETRKALEKLNLIFEEEKAADEVDYETRKALEKLKIFEEEKAAEEAQKKYIADMELKRAKEHLEKAEAEEKRKALEKKAVEEWQREQDAKKEREKKEKEELDKKVEQRLRQELADRKYTPAEIEAFLKFES</sequence>
<keyword evidence="2 3" id="KW-0539">Nucleus</keyword>
<dbReference type="Gene3D" id="3.10.20.90">
    <property type="entry name" value="Phosphatidylinositol 3-kinase Catalytic Subunit, Chain A, domain 1"/>
    <property type="match status" value="1"/>
</dbReference>
<feature type="region of interest" description="Disordered" evidence="4">
    <location>
        <begin position="594"/>
        <end position="613"/>
    </location>
</feature>
<dbReference type="InterPro" id="IPR058925">
    <property type="entry name" value="zf-C2H2_AcuF"/>
</dbReference>
<dbReference type="SUPFAM" id="SSF47762">
    <property type="entry name" value="PAH2 domain"/>
    <property type="match status" value="1"/>
</dbReference>
<dbReference type="Pfam" id="PF02671">
    <property type="entry name" value="PAH"/>
    <property type="match status" value="1"/>
</dbReference>
<dbReference type="SUPFAM" id="SSF54236">
    <property type="entry name" value="Ubiquitin-like"/>
    <property type="match status" value="1"/>
</dbReference>
<keyword evidence="7" id="KW-1185">Reference proteome</keyword>
<dbReference type="EMBL" id="KE720961">
    <property type="protein sequence ID" value="ERF73256.1"/>
    <property type="molecule type" value="Genomic_DNA"/>
</dbReference>
<protein>
    <recommendedName>
        <fullName evidence="5">Oxidoreductase acuF-like C2H2 type zinc-finger domain-containing protein</fullName>
    </recommendedName>
</protein>
<dbReference type="OrthoDB" id="10265969at2759"/>
<dbReference type="CDD" id="cd17039">
    <property type="entry name" value="Ubl_ubiquitin_like"/>
    <property type="match status" value="1"/>
</dbReference>
<feature type="region of interest" description="Disordered" evidence="4">
    <location>
        <begin position="632"/>
        <end position="676"/>
    </location>
</feature>
<feature type="compositionally biased region" description="Low complexity" evidence="4">
    <location>
        <begin position="851"/>
        <end position="863"/>
    </location>
</feature>